<protein>
    <recommendedName>
        <fullName evidence="1">gamma-glutamylcyclotransferase</fullName>
        <ecNumber evidence="1">4.3.2.9</ecNumber>
    </recommendedName>
</protein>
<dbReference type="eggNOG" id="ENOG502S329">
    <property type="taxonomic scope" value="Eukaryota"/>
</dbReference>
<dbReference type="PANTHER" id="PTHR12935:SF0">
    <property type="entry name" value="GAMMA-GLUTAMYLCYCLOTRANSFERASE"/>
    <property type="match status" value="1"/>
</dbReference>
<gene>
    <name evidence="6" type="ORF">VC83_06927</name>
</gene>
<dbReference type="Gene3D" id="3.10.490.10">
    <property type="entry name" value="Gamma-glutamyl cyclotransferase-like"/>
    <property type="match status" value="1"/>
</dbReference>
<dbReference type="Proteomes" id="UP000077154">
    <property type="component" value="Unassembled WGS sequence"/>
</dbReference>
<dbReference type="GeneID" id="36289978"/>
<feature type="compositionally biased region" description="Polar residues" evidence="5">
    <location>
        <begin position="7"/>
        <end position="23"/>
    </location>
</feature>
<keyword evidence="2" id="KW-0456">Lyase</keyword>
<dbReference type="VEuPathDB" id="FungiDB:GMDG_06154"/>
<accession>A0A177A361</accession>
<evidence type="ECO:0000256" key="1">
    <source>
        <dbReference type="ARBA" id="ARBA00012346"/>
    </source>
</evidence>
<evidence type="ECO:0000256" key="5">
    <source>
        <dbReference type="SAM" id="MobiDB-lite"/>
    </source>
</evidence>
<feature type="binding site" evidence="4">
    <location>
        <position position="222"/>
    </location>
    <ligand>
        <name>substrate</name>
    </ligand>
</feature>
<reference evidence="6" key="1">
    <citation type="submission" date="2016-03" db="EMBL/GenBank/DDBJ databases">
        <title>Updated assembly of Pseudogymnoascus destructans, the fungus causing white-nose syndrome of bats.</title>
        <authorList>
            <person name="Palmer J.M."/>
            <person name="Drees K.P."/>
            <person name="Foster J.T."/>
            <person name="Lindner D.L."/>
        </authorList>
    </citation>
    <scope>NUCLEOTIDE SEQUENCE [LARGE SCALE GENOMIC DNA]</scope>
    <source>
        <strain evidence="6">20631-21</strain>
    </source>
</reference>
<organism evidence="6">
    <name type="scientific">Pseudogymnoascus destructans</name>
    <dbReference type="NCBI Taxonomy" id="655981"/>
    <lineage>
        <taxon>Eukaryota</taxon>
        <taxon>Fungi</taxon>
        <taxon>Dikarya</taxon>
        <taxon>Ascomycota</taxon>
        <taxon>Pezizomycotina</taxon>
        <taxon>Leotiomycetes</taxon>
        <taxon>Thelebolales</taxon>
        <taxon>Thelebolaceae</taxon>
        <taxon>Pseudogymnoascus</taxon>
    </lineage>
</organism>
<evidence type="ECO:0000256" key="3">
    <source>
        <dbReference type="PIRSR" id="PIRSR617939-1"/>
    </source>
</evidence>
<dbReference type="InterPro" id="IPR017939">
    <property type="entry name" value="G-Glutamylcylcotransferase"/>
</dbReference>
<feature type="active site" description="Proton acceptor" evidence="3">
    <location>
        <position position="162"/>
    </location>
</feature>
<dbReference type="OrthoDB" id="2017317at2759"/>
<feature type="region of interest" description="Disordered" evidence="5">
    <location>
        <begin position="1"/>
        <end position="30"/>
    </location>
</feature>
<dbReference type="EMBL" id="KV441402">
    <property type="protein sequence ID" value="OAF56729.1"/>
    <property type="molecule type" value="Genomic_DNA"/>
</dbReference>
<proteinExistence type="predicted"/>
<dbReference type="EC" id="4.3.2.9" evidence="1"/>
<evidence type="ECO:0000313" key="6">
    <source>
        <dbReference type="EMBL" id="OAF56729.1"/>
    </source>
</evidence>
<evidence type="ECO:0000256" key="4">
    <source>
        <dbReference type="PIRSR" id="PIRSR617939-2"/>
    </source>
</evidence>
<name>A0A177A361_9PEZI</name>
<dbReference type="PANTHER" id="PTHR12935">
    <property type="entry name" value="GAMMA-GLUTAMYLCYCLOTRANSFERASE"/>
    <property type="match status" value="1"/>
</dbReference>
<feature type="binding site" evidence="4">
    <location>
        <begin position="68"/>
        <end position="73"/>
    </location>
    <ligand>
        <name>substrate</name>
    </ligand>
</feature>
<dbReference type="AlphaFoldDB" id="A0A177A361"/>
<dbReference type="GO" id="GO:0003839">
    <property type="term" value="F:gamma-glutamylcyclotransferase activity"/>
    <property type="evidence" value="ECO:0007669"/>
    <property type="project" value="UniProtKB-EC"/>
</dbReference>
<dbReference type="RefSeq" id="XP_024322021.1">
    <property type="nucleotide sequence ID" value="XM_024470510.1"/>
</dbReference>
<evidence type="ECO:0000256" key="2">
    <source>
        <dbReference type="ARBA" id="ARBA00023239"/>
    </source>
</evidence>
<sequence length="358" mass="39884">MIFALHESTTMRRSTSKEGSFSADSAVHKPDGASSVVSYLANTLLKEKPAEPTPATSDDESSGENIFYLAYGSNLARKTFLGMRGIRPLSQKNVHCPSLTLTFDLGGFPYLEPCFANTRYTTDVPPPGPPGVDYHKTHWKKGVVGVVYEVTKQDFLKIMATEGGGASYQDVVVPCYPLESDISVVPEVPTGEPFDAHTLYCPWRPGGLNRPDPNHAQPSPRYLNLLTSGAAEHNLPDEYREYLAQIRPYVATSTRQKIGRIAFAVVWAPIFLPIMMVSRKLVDGKGVAPGWFKAIMDGLKVAMWGSYDIFYRRIYGEGERTLESERPPRFAEEKDEVKPRILEERMRDLQGVLEECGE</sequence>